<organism evidence="1 2">
    <name type="scientific">Peribacillus glennii</name>
    <dbReference type="NCBI Taxonomy" id="2303991"/>
    <lineage>
        <taxon>Bacteria</taxon>
        <taxon>Bacillati</taxon>
        <taxon>Bacillota</taxon>
        <taxon>Bacilli</taxon>
        <taxon>Bacillales</taxon>
        <taxon>Bacillaceae</taxon>
        <taxon>Peribacillus</taxon>
    </lineage>
</organism>
<evidence type="ECO:0000313" key="1">
    <source>
        <dbReference type="EMBL" id="RFU65031.1"/>
    </source>
</evidence>
<proteinExistence type="predicted"/>
<name>A0A372LFE5_9BACI</name>
<gene>
    <name evidence="1" type="ORF">D0466_03715</name>
</gene>
<sequence>MEKVTEMYVHTAVKVQKPGWIEKLERKEGEQFAFDQTIFTDYVINDDKESSLLSINQKEECFFITCFKVGSLSELKLARQVFIPEYLDSGLRYPLIEKMNHLGLTPISEGFDKAYAHVSVFIKDIRSLSPFMHSRFANADGDDDPVVIDKLNYISNFYNQKETRFVTGAESLSFSTISENEQYFYGLHLPKTGILYLKYYLYYLQHDQIPSKQMMPRLLGNLWRSMQSNRNDFNKHLYKTMSIDITRGK</sequence>
<evidence type="ECO:0000313" key="2">
    <source>
        <dbReference type="Proteomes" id="UP000262939"/>
    </source>
</evidence>
<dbReference type="EMBL" id="QVTD01000003">
    <property type="protein sequence ID" value="RFU65031.1"/>
    <property type="molecule type" value="Genomic_DNA"/>
</dbReference>
<dbReference type="OrthoDB" id="2824460at2"/>
<comment type="caution">
    <text evidence="1">The sequence shown here is derived from an EMBL/GenBank/DDBJ whole genome shotgun (WGS) entry which is preliminary data.</text>
</comment>
<dbReference type="RefSeq" id="WP_117321207.1">
    <property type="nucleotide sequence ID" value="NZ_QVTD01000003.1"/>
</dbReference>
<accession>A0A372LFE5</accession>
<dbReference type="Proteomes" id="UP000262939">
    <property type="component" value="Unassembled WGS sequence"/>
</dbReference>
<protein>
    <submittedName>
        <fullName evidence="1">Uncharacterized protein</fullName>
    </submittedName>
</protein>
<reference evidence="1 2" key="1">
    <citation type="submission" date="2018-08" db="EMBL/GenBank/DDBJ databases">
        <title>Bacillus chawlae sp. nov., Bacillus glennii sp. nov., and Bacillus saganii sp. nov. Isolated from the Vehicle Assembly Building at Kennedy Space Center where the Viking Spacecraft were Assembled.</title>
        <authorList>
            <person name="Seuylemezian A."/>
            <person name="Vaishampayan P."/>
        </authorList>
    </citation>
    <scope>NUCLEOTIDE SEQUENCE [LARGE SCALE GENOMIC DNA]</scope>
    <source>
        <strain evidence="1 2">V44-8</strain>
    </source>
</reference>
<keyword evidence="2" id="KW-1185">Reference proteome</keyword>
<dbReference type="AlphaFoldDB" id="A0A372LFE5"/>